<keyword evidence="6" id="KW-1185">Reference proteome</keyword>
<dbReference type="SUPFAM" id="SSF46785">
    <property type="entry name" value="Winged helix' DNA-binding domain"/>
    <property type="match status" value="1"/>
</dbReference>
<evidence type="ECO:0000256" key="3">
    <source>
        <dbReference type="ARBA" id="ARBA00023163"/>
    </source>
</evidence>
<evidence type="ECO:0000313" key="6">
    <source>
        <dbReference type="Proteomes" id="UP000620596"/>
    </source>
</evidence>
<protein>
    <submittedName>
        <fullName evidence="5">Crp/Fnr family transcriptional regulator</fullName>
    </submittedName>
</protein>
<gene>
    <name evidence="5" type="ORF">GCM10011496_09010</name>
</gene>
<dbReference type="Gene3D" id="2.60.120.10">
    <property type="entry name" value="Jelly Rolls"/>
    <property type="match status" value="1"/>
</dbReference>
<name>A0A916SBR5_9BURK</name>
<organism evidence="5 6">
    <name type="scientific">Polaromonas eurypsychrophila</name>
    <dbReference type="NCBI Taxonomy" id="1614635"/>
    <lineage>
        <taxon>Bacteria</taxon>
        <taxon>Pseudomonadati</taxon>
        <taxon>Pseudomonadota</taxon>
        <taxon>Betaproteobacteria</taxon>
        <taxon>Burkholderiales</taxon>
        <taxon>Comamonadaceae</taxon>
        <taxon>Polaromonas</taxon>
    </lineage>
</organism>
<evidence type="ECO:0000256" key="1">
    <source>
        <dbReference type="ARBA" id="ARBA00023015"/>
    </source>
</evidence>
<comment type="caution">
    <text evidence="5">The sequence shown here is derived from an EMBL/GenBank/DDBJ whole genome shotgun (WGS) entry which is preliminary data.</text>
</comment>
<dbReference type="GO" id="GO:0005829">
    <property type="term" value="C:cytosol"/>
    <property type="evidence" value="ECO:0007669"/>
    <property type="project" value="TreeGrafter"/>
</dbReference>
<dbReference type="EMBL" id="BMIG01000002">
    <property type="protein sequence ID" value="GGA90312.1"/>
    <property type="molecule type" value="Genomic_DNA"/>
</dbReference>
<reference evidence="5" key="1">
    <citation type="journal article" date="2014" name="Int. J. Syst. Evol. Microbiol.">
        <title>Complete genome sequence of Corynebacterium casei LMG S-19264T (=DSM 44701T), isolated from a smear-ripened cheese.</title>
        <authorList>
            <consortium name="US DOE Joint Genome Institute (JGI-PGF)"/>
            <person name="Walter F."/>
            <person name="Albersmeier A."/>
            <person name="Kalinowski J."/>
            <person name="Ruckert C."/>
        </authorList>
    </citation>
    <scope>NUCLEOTIDE SEQUENCE</scope>
    <source>
        <strain evidence="5">CGMCC 1.15322</strain>
    </source>
</reference>
<dbReference type="InterPro" id="IPR036390">
    <property type="entry name" value="WH_DNA-bd_sf"/>
</dbReference>
<keyword evidence="3" id="KW-0804">Transcription</keyword>
<dbReference type="PANTHER" id="PTHR24567">
    <property type="entry name" value="CRP FAMILY TRANSCRIPTIONAL REGULATORY PROTEIN"/>
    <property type="match status" value="1"/>
</dbReference>
<dbReference type="AlphaFoldDB" id="A0A916SBR5"/>
<dbReference type="InterPro" id="IPR050397">
    <property type="entry name" value="Env_Response_Regulators"/>
</dbReference>
<dbReference type="InterPro" id="IPR012318">
    <property type="entry name" value="HTH_CRP"/>
</dbReference>
<dbReference type="SUPFAM" id="SSF51206">
    <property type="entry name" value="cAMP-binding domain-like"/>
    <property type="match status" value="1"/>
</dbReference>
<accession>A0A916SBR5</accession>
<dbReference type="SMART" id="SM00419">
    <property type="entry name" value="HTH_CRP"/>
    <property type="match status" value="1"/>
</dbReference>
<dbReference type="PROSITE" id="PS51063">
    <property type="entry name" value="HTH_CRP_2"/>
    <property type="match status" value="1"/>
</dbReference>
<evidence type="ECO:0000256" key="2">
    <source>
        <dbReference type="ARBA" id="ARBA00023125"/>
    </source>
</evidence>
<proteinExistence type="predicted"/>
<dbReference type="InterPro" id="IPR018490">
    <property type="entry name" value="cNMP-bd_dom_sf"/>
</dbReference>
<feature type="domain" description="HTH crp-type" evidence="4">
    <location>
        <begin position="159"/>
        <end position="225"/>
    </location>
</feature>
<dbReference type="PANTHER" id="PTHR24567:SF74">
    <property type="entry name" value="HTH-TYPE TRANSCRIPTIONAL REGULATOR ARCR"/>
    <property type="match status" value="1"/>
</dbReference>
<dbReference type="Pfam" id="PF13545">
    <property type="entry name" value="HTH_Crp_2"/>
    <property type="match status" value="1"/>
</dbReference>
<dbReference type="Proteomes" id="UP000620596">
    <property type="component" value="Unassembled WGS sequence"/>
</dbReference>
<evidence type="ECO:0000313" key="5">
    <source>
        <dbReference type="EMBL" id="GGA90312.1"/>
    </source>
</evidence>
<dbReference type="RefSeq" id="WP_229676164.1">
    <property type="nucleotide sequence ID" value="NZ_BMIG01000002.1"/>
</dbReference>
<keyword evidence="2" id="KW-0238">DNA-binding</keyword>
<dbReference type="GO" id="GO:0003700">
    <property type="term" value="F:DNA-binding transcription factor activity"/>
    <property type="evidence" value="ECO:0007669"/>
    <property type="project" value="TreeGrafter"/>
</dbReference>
<keyword evidence="1" id="KW-0805">Transcription regulation</keyword>
<dbReference type="InterPro" id="IPR014710">
    <property type="entry name" value="RmlC-like_jellyroll"/>
</dbReference>
<dbReference type="GO" id="GO:0003677">
    <property type="term" value="F:DNA binding"/>
    <property type="evidence" value="ECO:0007669"/>
    <property type="project" value="UniProtKB-KW"/>
</dbReference>
<reference evidence="5" key="2">
    <citation type="submission" date="2020-09" db="EMBL/GenBank/DDBJ databases">
        <authorList>
            <person name="Sun Q."/>
            <person name="Zhou Y."/>
        </authorList>
    </citation>
    <scope>NUCLEOTIDE SEQUENCE</scope>
    <source>
        <strain evidence="5">CGMCC 1.15322</strain>
    </source>
</reference>
<sequence>MTAPNPPFTSVHLPLQKDLSLANRLIALMPADDRAIFLEHSEMIELKVQTVLTRSGENSDHAYFPVDSVVATLLPGNSADGLEIGLIGNEGMVNTSLVLGVRDCAFTSVVQGAGRSFKIHRRSLQKLLAGDSCLRIVLNRYIDVRMSHLAQQVACKNSHTVEQRLARWLLMTRDRAHANELFLTHEVLARMLGVRRESISQSARSLQRHGLISYTRGYVMLMDAAALEQVACACYRSDLAVYERTLRQPREINGQMSAQDAGKALL</sequence>
<evidence type="ECO:0000259" key="4">
    <source>
        <dbReference type="PROSITE" id="PS51063"/>
    </source>
</evidence>